<dbReference type="AlphaFoldDB" id="A0A0C1IVU3"/>
<evidence type="ECO:0000259" key="3">
    <source>
        <dbReference type="Pfam" id="PF25876"/>
    </source>
</evidence>
<feature type="domain" description="Multidrug resistance protein MdtA-like alpha-helical hairpin" evidence="3">
    <location>
        <begin position="115"/>
        <end position="189"/>
    </location>
</feature>
<feature type="coiled-coil region" evidence="1">
    <location>
        <begin position="108"/>
        <end position="142"/>
    </location>
</feature>
<dbReference type="InterPro" id="IPR058625">
    <property type="entry name" value="MdtA-like_BSH"/>
</dbReference>
<feature type="compositionally biased region" description="Basic and acidic residues" evidence="2">
    <location>
        <begin position="373"/>
        <end position="383"/>
    </location>
</feature>
<accession>A0A0C1IVU3</accession>
<organism evidence="6 7">
    <name type="scientific">Flavihumibacter solisilvae</name>
    <dbReference type="NCBI Taxonomy" id="1349421"/>
    <lineage>
        <taxon>Bacteria</taxon>
        <taxon>Pseudomonadati</taxon>
        <taxon>Bacteroidota</taxon>
        <taxon>Chitinophagia</taxon>
        <taxon>Chitinophagales</taxon>
        <taxon>Chitinophagaceae</taxon>
        <taxon>Flavihumibacter</taxon>
    </lineage>
</organism>
<dbReference type="Gene3D" id="2.40.50.100">
    <property type="match status" value="1"/>
</dbReference>
<comment type="caution">
    <text evidence="6">The sequence shown here is derived from an EMBL/GenBank/DDBJ whole genome shotgun (WGS) entry which is preliminary data.</text>
</comment>
<dbReference type="Gene3D" id="2.40.420.20">
    <property type="match status" value="1"/>
</dbReference>
<sequence>MNKKVIWIIIGVFVLIAALFGMKKAGVLGKEEGIRVSTEKVEKRTIIETVNASGKVYPEVEVKVSSDISGEIIDLRVEEGDSVSKGQVLARIFADVYLTQRDQVAADVMRQQAQVDNSQAQLEALKSALSQADAQYKRQQQLMQEKVISRSEFEQAENAYNTAKANYNAALQGIRGNQAAVRSAQANLETANKNLGRTTIVAPMNGVVSLLAVKKGERVVGTAQMTGTEMMRIADMDKIEVRVDVGENDIPKVHLGDSALVEIDAYNTRKFKGIVTQIASSSTTLGTATAAASTDVTNYKVHIRLLPESYKDLLDPSRPKNFPFRPGMSASADIQTKRAENVLAAPINAVTTREKDSDKAVAETKTSVAANEDANKPEEERRSISSELDEVVFVLQADKTTIKRIKVRTNIQDINYIEVLSGLKPGDEVVTGPYSLISKSLKDGDKVKIVKKEELFESKKK</sequence>
<dbReference type="STRING" id="1349421.OI18_10775"/>
<feature type="domain" description="Multidrug resistance protein MdtA-like barrel-sandwich hybrid" evidence="4">
    <location>
        <begin position="62"/>
        <end position="220"/>
    </location>
</feature>
<dbReference type="OrthoDB" id="9809068at2"/>
<dbReference type="InterPro" id="IPR058624">
    <property type="entry name" value="MdtA-like_HH"/>
</dbReference>
<keyword evidence="7" id="KW-1185">Reference proteome</keyword>
<evidence type="ECO:0000259" key="5">
    <source>
        <dbReference type="Pfam" id="PF26002"/>
    </source>
</evidence>
<dbReference type="Pfam" id="PF25917">
    <property type="entry name" value="BSH_RND"/>
    <property type="match status" value="1"/>
</dbReference>
<dbReference type="Pfam" id="PF26002">
    <property type="entry name" value="Beta-barrel_AprE"/>
    <property type="match status" value="1"/>
</dbReference>
<dbReference type="GO" id="GO:0015562">
    <property type="term" value="F:efflux transmembrane transporter activity"/>
    <property type="evidence" value="ECO:0007669"/>
    <property type="project" value="TreeGrafter"/>
</dbReference>
<dbReference type="EMBL" id="JSVC01000011">
    <property type="protein sequence ID" value="KIC94584.1"/>
    <property type="molecule type" value="Genomic_DNA"/>
</dbReference>
<evidence type="ECO:0000313" key="6">
    <source>
        <dbReference type="EMBL" id="KIC94584.1"/>
    </source>
</evidence>
<evidence type="ECO:0000313" key="7">
    <source>
        <dbReference type="Proteomes" id="UP000031408"/>
    </source>
</evidence>
<dbReference type="SUPFAM" id="SSF111369">
    <property type="entry name" value="HlyD-like secretion proteins"/>
    <property type="match status" value="1"/>
</dbReference>
<dbReference type="Gene3D" id="2.40.30.170">
    <property type="match status" value="1"/>
</dbReference>
<gene>
    <name evidence="6" type="ORF">OI18_10775</name>
</gene>
<dbReference type="Pfam" id="PF25876">
    <property type="entry name" value="HH_MFP_RND"/>
    <property type="match status" value="1"/>
</dbReference>
<dbReference type="InterPro" id="IPR058982">
    <property type="entry name" value="Beta-barrel_AprE"/>
</dbReference>
<proteinExistence type="predicted"/>
<evidence type="ECO:0000256" key="1">
    <source>
        <dbReference type="SAM" id="Coils"/>
    </source>
</evidence>
<feature type="domain" description="AprE-like beta-barrel" evidence="5">
    <location>
        <begin position="241"/>
        <end position="337"/>
    </location>
</feature>
<dbReference type="Proteomes" id="UP000031408">
    <property type="component" value="Unassembled WGS sequence"/>
</dbReference>
<dbReference type="Gene3D" id="1.10.287.470">
    <property type="entry name" value="Helix hairpin bin"/>
    <property type="match status" value="1"/>
</dbReference>
<dbReference type="PANTHER" id="PTHR30469">
    <property type="entry name" value="MULTIDRUG RESISTANCE PROTEIN MDTA"/>
    <property type="match status" value="1"/>
</dbReference>
<keyword evidence="1" id="KW-0175">Coiled coil</keyword>
<evidence type="ECO:0000256" key="2">
    <source>
        <dbReference type="SAM" id="MobiDB-lite"/>
    </source>
</evidence>
<dbReference type="PANTHER" id="PTHR30469:SF33">
    <property type="entry name" value="SLR1207 PROTEIN"/>
    <property type="match status" value="1"/>
</dbReference>
<dbReference type="RefSeq" id="WP_039139796.1">
    <property type="nucleotide sequence ID" value="NZ_JSVC01000011.1"/>
</dbReference>
<feature type="region of interest" description="Disordered" evidence="2">
    <location>
        <begin position="354"/>
        <end position="383"/>
    </location>
</feature>
<name>A0A0C1IVU3_9BACT</name>
<dbReference type="GO" id="GO:1990281">
    <property type="term" value="C:efflux pump complex"/>
    <property type="evidence" value="ECO:0007669"/>
    <property type="project" value="TreeGrafter"/>
</dbReference>
<protein>
    <submittedName>
        <fullName evidence="6">RND transporter</fullName>
    </submittedName>
</protein>
<evidence type="ECO:0000259" key="4">
    <source>
        <dbReference type="Pfam" id="PF25917"/>
    </source>
</evidence>
<reference evidence="6 7" key="1">
    <citation type="submission" date="2014-11" db="EMBL/GenBank/DDBJ databases">
        <title>Genome sequence of Flavihumibacter solisilvae 3-3.</title>
        <authorList>
            <person name="Zhou G."/>
            <person name="Li M."/>
            <person name="Wang G."/>
        </authorList>
    </citation>
    <scope>NUCLEOTIDE SEQUENCE [LARGE SCALE GENOMIC DNA]</scope>
    <source>
        <strain evidence="6 7">3-3</strain>
    </source>
</reference>